<keyword evidence="4" id="KW-1185">Reference proteome</keyword>
<name>A0AAN8LZ41_9TELE</name>
<dbReference type="PANTHER" id="PTHR15326:SF7">
    <property type="entry name" value="SPERMATOGENESIS-ASSOCIATED PROTEIN 2-LIKE PROTEIN"/>
    <property type="match status" value="1"/>
</dbReference>
<dbReference type="Gene3D" id="1.20.58.2190">
    <property type="match status" value="1"/>
</dbReference>
<dbReference type="GO" id="GO:0005737">
    <property type="term" value="C:cytoplasm"/>
    <property type="evidence" value="ECO:0007669"/>
    <property type="project" value="TreeGrafter"/>
</dbReference>
<comment type="caution">
    <text evidence="3">The sequence shown here is derived from an EMBL/GenBank/DDBJ whole genome shotgun (WGS) entry which is preliminary data.</text>
</comment>
<dbReference type="Proteomes" id="UP001356427">
    <property type="component" value="Unassembled WGS sequence"/>
</dbReference>
<proteinExistence type="inferred from homology"/>
<dbReference type="AlphaFoldDB" id="A0AAN8LZ41"/>
<evidence type="ECO:0000259" key="2">
    <source>
        <dbReference type="Pfam" id="PF21388"/>
    </source>
</evidence>
<evidence type="ECO:0000256" key="1">
    <source>
        <dbReference type="ARBA" id="ARBA00038142"/>
    </source>
</evidence>
<gene>
    <name evidence="3" type="ORF">J4Q44_G00094100</name>
</gene>
<evidence type="ECO:0000313" key="4">
    <source>
        <dbReference type="Proteomes" id="UP001356427"/>
    </source>
</evidence>
<dbReference type="PANTHER" id="PTHR15326">
    <property type="entry name" value="SPERMATOGENESIS-ASSOCIATED PROTEIN 2/TAMOZHENNIC"/>
    <property type="match status" value="1"/>
</dbReference>
<evidence type="ECO:0000313" key="3">
    <source>
        <dbReference type="EMBL" id="KAK6320303.1"/>
    </source>
</evidence>
<comment type="similarity">
    <text evidence="1">Belongs to the SPATA2 family.</text>
</comment>
<dbReference type="EMBL" id="JAGTTL010000007">
    <property type="protein sequence ID" value="KAK6320303.1"/>
    <property type="molecule type" value="Genomic_DNA"/>
</dbReference>
<feature type="domain" description="Spermatogenesis-associated protein 2 PUB-like" evidence="2">
    <location>
        <begin position="75"/>
        <end position="211"/>
    </location>
</feature>
<protein>
    <recommendedName>
        <fullName evidence="2">Spermatogenesis-associated protein 2 PUB-like domain-containing protein</fullName>
    </recommendedName>
</protein>
<organism evidence="3 4">
    <name type="scientific">Coregonus suidteri</name>
    <dbReference type="NCBI Taxonomy" id="861788"/>
    <lineage>
        <taxon>Eukaryota</taxon>
        <taxon>Metazoa</taxon>
        <taxon>Chordata</taxon>
        <taxon>Craniata</taxon>
        <taxon>Vertebrata</taxon>
        <taxon>Euteleostomi</taxon>
        <taxon>Actinopterygii</taxon>
        <taxon>Neopterygii</taxon>
        <taxon>Teleostei</taxon>
        <taxon>Protacanthopterygii</taxon>
        <taxon>Salmoniformes</taxon>
        <taxon>Salmonidae</taxon>
        <taxon>Coregoninae</taxon>
        <taxon>Coregonus</taxon>
    </lineage>
</organism>
<sequence>MMERSYQIESVAEMTVPGNKARDLVELYRVSLEHRIEQGDWNLVCRDEELFKEVEGLLRGGCAQDTHSLGLDPLSVMEDSLQTAQGVRLKGLARAFEVLELAALNLYLCPWRKEYRVVKMFSGMFTHYIKPALSMQQVADLFGLLGYQASEARLCEELRLRSPGLPVDTLLRLSCAFFAARCECRLLLSAIGPQARGVEWELNLVQERQKGHSLQIALDNSKIRLETLPQEEDFLKLSTIEADLDLYTADEFNGHKEVGTNKHRNPQAKGKSK</sequence>
<accession>A0AAN8LZ41</accession>
<dbReference type="Pfam" id="PF21388">
    <property type="entry name" value="SPATA2_PUB-like"/>
    <property type="match status" value="1"/>
</dbReference>
<dbReference type="InterPro" id="IPR048839">
    <property type="entry name" value="SPATA2_PUB-like"/>
</dbReference>
<reference evidence="3 4" key="1">
    <citation type="submission" date="2021-04" db="EMBL/GenBank/DDBJ databases">
        <authorList>
            <person name="De Guttry C."/>
            <person name="Zahm M."/>
            <person name="Klopp C."/>
            <person name="Cabau C."/>
            <person name="Louis A."/>
            <person name="Berthelot C."/>
            <person name="Parey E."/>
            <person name="Roest Crollius H."/>
            <person name="Montfort J."/>
            <person name="Robinson-Rechavi M."/>
            <person name="Bucao C."/>
            <person name="Bouchez O."/>
            <person name="Gislard M."/>
            <person name="Lluch J."/>
            <person name="Milhes M."/>
            <person name="Lampietro C."/>
            <person name="Lopez Roques C."/>
            <person name="Donnadieu C."/>
            <person name="Braasch I."/>
            <person name="Desvignes T."/>
            <person name="Postlethwait J."/>
            <person name="Bobe J."/>
            <person name="Wedekind C."/>
            <person name="Guiguen Y."/>
        </authorList>
    </citation>
    <scope>NUCLEOTIDE SEQUENCE [LARGE SCALE GENOMIC DNA]</scope>
    <source>
        <strain evidence="3">Cs_M1</strain>
        <tissue evidence="3">Blood</tissue>
    </source>
</reference>